<feature type="domain" description="ATP-grasp" evidence="6">
    <location>
        <begin position="96"/>
        <end position="280"/>
    </location>
</feature>
<dbReference type="InterPro" id="IPR011761">
    <property type="entry name" value="ATP-grasp"/>
</dbReference>
<evidence type="ECO:0000259" key="6">
    <source>
        <dbReference type="PROSITE" id="PS50975"/>
    </source>
</evidence>
<feature type="binding site" evidence="5">
    <location>
        <begin position="167"/>
        <end position="170"/>
    </location>
    <ligand>
        <name>ATP</name>
        <dbReference type="ChEBI" id="CHEBI:30616"/>
    </ligand>
</feature>
<dbReference type="InterPro" id="IPR054350">
    <property type="entry name" value="PurT/PurK_preATP-grasp"/>
</dbReference>
<dbReference type="EMBL" id="BMJS01000024">
    <property type="protein sequence ID" value="GGG02276.1"/>
    <property type="molecule type" value="Genomic_DNA"/>
</dbReference>
<comment type="caution">
    <text evidence="7">The sequence shown here is derived from an EMBL/GenBank/DDBJ whole genome shotgun (WGS) entry which is preliminary data.</text>
</comment>
<feature type="binding site" evidence="5">
    <location>
        <position position="175"/>
    </location>
    <ligand>
        <name>ATP</name>
        <dbReference type="ChEBI" id="CHEBI:30616"/>
    </ligand>
</feature>
<proteinExistence type="inferred from homology"/>
<dbReference type="GO" id="GO:0004638">
    <property type="term" value="F:phosphoribosylaminoimidazole carboxylase activity"/>
    <property type="evidence" value="ECO:0007669"/>
    <property type="project" value="InterPro"/>
</dbReference>
<dbReference type="OrthoDB" id="9804625at2"/>
<dbReference type="PANTHER" id="PTHR11609:SF5">
    <property type="entry name" value="PHOSPHORIBOSYLAMINOIMIDAZOLE CARBOXYLASE"/>
    <property type="match status" value="1"/>
</dbReference>
<dbReference type="GO" id="GO:0005524">
    <property type="term" value="F:ATP binding"/>
    <property type="evidence" value="ECO:0007669"/>
    <property type="project" value="UniProtKB-UniRule"/>
</dbReference>
<accession>A0A8J3E8V9</accession>
<dbReference type="EC" id="6.3.4.18" evidence="5"/>
<feature type="binding site" evidence="5">
    <location>
        <position position="92"/>
    </location>
    <ligand>
        <name>ATP</name>
        <dbReference type="ChEBI" id="CHEBI:30616"/>
    </ligand>
</feature>
<dbReference type="GO" id="GO:0034028">
    <property type="term" value="F:5-(carboxyamino)imidazole ribonucleotide synthase activity"/>
    <property type="evidence" value="ECO:0007669"/>
    <property type="project" value="UniProtKB-UniRule"/>
</dbReference>
<dbReference type="Pfam" id="PF17769">
    <property type="entry name" value="PurK_C"/>
    <property type="match status" value="1"/>
</dbReference>
<comment type="catalytic activity">
    <reaction evidence="5">
        <text>5-amino-1-(5-phospho-beta-D-ribosyl)imidazole + hydrogencarbonate + ATP = 5-carboxyamino-1-(5-phospho-D-ribosyl)imidazole + ADP + phosphate + 2 H(+)</text>
        <dbReference type="Rhea" id="RHEA:19317"/>
        <dbReference type="ChEBI" id="CHEBI:15378"/>
        <dbReference type="ChEBI" id="CHEBI:17544"/>
        <dbReference type="ChEBI" id="CHEBI:30616"/>
        <dbReference type="ChEBI" id="CHEBI:43474"/>
        <dbReference type="ChEBI" id="CHEBI:58730"/>
        <dbReference type="ChEBI" id="CHEBI:137981"/>
        <dbReference type="ChEBI" id="CHEBI:456216"/>
        <dbReference type="EC" id="6.3.4.18"/>
    </reaction>
</comment>
<sequence length="361" mass="41228">MKIAILGNGQLAQMMIESARDLNVSIDTYPLPEIDRYGKSTPEEINRWQDKLQHYDVVTYEIENISVDLLQTVSQKTRVFPAIEALSVAQDRLLEKDNFKRLDINTNDYMAVDSFAELQKAAKLLSLPFIIKTRRFGYDGKGQYVIKTPECLEKAWEALGGHSLIAESFVPFDYEVSQIASRDQFGHIAFYPLVRNEHRDGILRETHVLMEKNELSIDAQEAVRRLLEHFDYVGTFAVEFFVKNNQLFANEMAPRVHNSGHWSINGANVSQFENHMRAISGENVVVIKTLAQHILMINLIAEDVPDIQLPVNSHAKSYGKSLRAGRKMGHINIVDNELETFINSVNMIYQNIKAKPCLEEF</sequence>
<evidence type="ECO:0000256" key="2">
    <source>
        <dbReference type="ARBA" id="ARBA00022741"/>
    </source>
</evidence>
<evidence type="ECO:0000313" key="7">
    <source>
        <dbReference type="EMBL" id="GGG02276.1"/>
    </source>
</evidence>
<dbReference type="PROSITE" id="PS50975">
    <property type="entry name" value="ATP_GRASP"/>
    <property type="match status" value="1"/>
</dbReference>
<dbReference type="SUPFAM" id="SSF52440">
    <property type="entry name" value="PreATP-grasp domain"/>
    <property type="match status" value="1"/>
</dbReference>
<comment type="pathway">
    <text evidence="5">Purine metabolism; IMP biosynthesis via de novo pathway; 5-amino-1-(5-phospho-D-ribosyl)imidazole-4-carboxylate from 5-amino-1-(5-phospho-D-ribosyl)imidazole (N5-CAIR route): step 1/2.</text>
</comment>
<dbReference type="InterPro" id="IPR003135">
    <property type="entry name" value="ATP-grasp_carboxylate-amine"/>
</dbReference>
<dbReference type="UniPathway" id="UPA00074">
    <property type="reaction ID" value="UER00942"/>
</dbReference>
<evidence type="ECO:0000256" key="3">
    <source>
        <dbReference type="ARBA" id="ARBA00022755"/>
    </source>
</evidence>
<keyword evidence="1 5" id="KW-0436">Ligase</keyword>
<reference evidence="7" key="2">
    <citation type="submission" date="2020-09" db="EMBL/GenBank/DDBJ databases">
        <authorList>
            <person name="Sun Q."/>
            <person name="Zhou Y."/>
        </authorList>
    </citation>
    <scope>NUCLEOTIDE SEQUENCE</scope>
    <source>
        <strain evidence="7">CGMCC 1.15758</strain>
    </source>
</reference>
<dbReference type="HAMAP" id="MF_01928">
    <property type="entry name" value="PurK"/>
    <property type="match status" value="1"/>
</dbReference>
<dbReference type="SUPFAM" id="SSF51246">
    <property type="entry name" value="Rudiment single hybrid motif"/>
    <property type="match status" value="1"/>
</dbReference>
<evidence type="ECO:0000256" key="4">
    <source>
        <dbReference type="ARBA" id="ARBA00022840"/>
    </source>
</evidence>
<dbReference type="InterPro" id="IPR011054">
    <property type="entry name" value="Rudment_hybrid_motif"/>
</dbReference>
<keyword evidence="2 5" id="KW-0547">Nucleotide-binding</keyword>
<dbReference type="NCBIfam" id="NF004679">
    <property type="entry name" value="PRK06019.1-5"/>
    <property type="match status" value="1"/>
</dbReference>
<dbReference type="FunFam" id="3.30.1490.20:FF:000015">
    <property type="entry name" value="N5-carboxyaminoimidazole ribonucleotide synthase"/>
    <property type="match status" value="1"/>
</dbReference>
<evidence type="ECO:0000256" key="1">
    <source>
        <dbReference type="ARBA" id="ARBA00022598"/>
    </source>
</evidence>
<gene>
    <name evidence="5 7" type="primary">purK</name>
    <name evidence="7" type="ORF">GCM10010995_19600</name>
</gene>
<dbReference type="AlphaFoldDB" id="A0A8J3E8V9"/>
<comment type="subunit">
    <text evidence="5">Homodimer.</text>
</comment>
<protein>
    <recommendedName>
        <fullName evidence="5">N5-carboxyaminoimidazole ribonucleotide synthase</fullName>
        <shortName evidence="5">N5-CAIR synthase</shortName>
        <ecNumber evidence="5">6.3.4.18</ecNumber>
    </recommendedName>
    <alternativeName>
        <fullName evidence="5">5-(carboxyamino)imidazole ribonucleotide synthetase</fullName>
    </alternativeName>
</protein>
<dbReference type="InterPro" id="IPR013815">
    <property type="entry name" value="ATP_grasp_subdomain_1"/>
</dbReference>
<keyword evidence="4 5" id="KW-0067">ATP-binding</keyword>
<dbReference type="Gene3D" id="3.30.470.20">
    <property type="entry name" value="ATP-grasp fold, B domain"/>
    <property type="match status" value="1"/>
</dbReference>
<keyword evidence="3 5" id="KW-0658">Purine biosynthesis</keyword>
<keyword evidence="8" id="KW-1185">Reference proteome</keyword>
<feature type="binding site" evidence="5">
    <location>
        <begin position="250"/>
        <end position="251"/>
    </location>
    <ligand>
        <name>ATP</name>
        <dbReference type="ChEBI" id="CHEBI:30616"/>
    </ligand>
</feature>
<evidence type="ECO:0000256" key="5">
    <source>
        <dbReference type="HAMAP-Rule" id="MF_01928"/>
    </source>
</evidence>
<dbReference type="InterPro" id="IPR040686">
    <property type="entry name" value="PurK_C"/>
</dbReference>
<dbReference type="GO" id="GO:0005829">
    <property type="term" value="C:cytosol"/>
    <property type="evidence" value="ECO:0007669"/>
    <property type="project" value="TreeGrafter"/>
</dbReference>
<dbReference type="RefSeq" id="WP_117003285.1">
    <property type="nucleotide sequence ID" value="NZ_BMJS01000024.1"/>
</dbReference>
<organism evidence="7 8">
    <name type="scientific">Cysteiniphilum litorale</name>
    <dbReference type="NCBI Taxonomy" id="2056700"/>
    <lineage>
        <taxon>Bacteria</taxon>
        <taxon>Pseudomonadati</taxon>
        <taxon>Pseudomonadota</taxon>
        <taxon>Gammaproteobacteria</taxon>
        <taxon>Thiotrichales</taxon>
        <taxon>Fastidiosibacteraceae</taxon>
        <taxon>Cysteiniphilum</taxon>
    </lineage>
</organism>
<comment type="function">
    <text evidence="5">Catalyzes the ATP-dependent conversion of 5-aminoimidazole ribonucleotide (AIR) and HCO(3)(-) to N5-carboxyaminoimidazole ribonucleotide (N5-CAIR).</text>
</comment>
<dbReference type="PANTHER" id="PTHR11609">
    <property type="entry name" value="PURINE BIOSYNTHESIS PROTEIN 6/7, PUR6/7"/>
    <property type="match status" value="1"/>
</dbReference>
<dbReference type="InterPro" id="IPR005875">
    <property type="entry name" value="PurK"/>
</dbReference>
<name>A0A8J3E8V9_9GAMM</name>
<dbReference type="GO" id="GO:0046872">
    <property type="term" value="F:metal ion binding"/>
    <property type="evidence" value="ECO:0007669"/>
    <property type="project" value="InterPro"/>
</dbReference>
<dbReference type="Gene3D" id="3.30.1490.20">
    <property type="entry name" value="ATP-grasp fold, A domain"/>
    <property type="match status" value="1"/>
</dbReference>
<feature type="binding site" evidence="5">
    <location>
        <begin position="137"/>
        <end position="143"/>
    </location>
    <ligand>
        <name>ATP</name>
        <dbReference type="ChEBI" id="CHEBI:30616"/>
    </ligand>
</feature>
<feature type="binding site" evidence="5">
    <location>
        <position position="198"/>
    </location>
    <ligand>
        <name>ATP</name>
        <dbReference type="ChEBI" id="CHEBI:30616"/>
    </ligand>
</feature>
<dbReference type="InterPro" id="IPR016185">
    <property type="entry name" value="PreATP-grasp_dom_sf"/>
</dbReference>
<feature type="binding site" evidence="5">
    <location>
        <position position="132"/>
    </location>
    <ligand>
        <name>ATP</name>
        <dbReference type="ChEBI" id="CHEBI:30616"/>
    </ligand>
</feature>
<dbReference type="GO" id="GO:0006189">
    <property type="term" value="P:'de novo' IMP biosynthetic process"/>
    <property type="evidence" value="ECO:0007669"/>
    <property type="project" value="UniProtKB-UniRule"/>
</dbReference>
<reference evidence="7" key="1">
    <citation type="journal article" date="2014" name="Int. J. Syst. Evol. Microbiol.">
        <title>Complete genome sequence of Corynebacterium casei LMG S-19264T (=DSM 44701T), isolated from a smear-ripened cheese.</title>
        <authorList>
            <consortium name="US DOE Joint Genome Institute (JGI-PGF)"/>
            <person name="Walter F."/>
            <person name="Albersmeier A."/>
            <person name="Kalinowski J."/>
            <person name="Ruckert C."/>
        </authorList>
    </citation>
    <scope>NUCLEOTIDE SEQUENCE</scope>
    <source>
        <strain evidence="7">CGMCC 1.15758</strain>
    </source>
</reference>
<comment type="similarity">
    <text evidence="5">Belongs to the PurK/PurT family.</text>
</comment>
<dbReference type="Pfam" id="PF02222">
    <property type="entry name" value="ATP-grasp"/>
    <property type="match status" value="1"/>
</dbReference>
<dbReference type="Proteomes" id="UP000636949">
    <property type="component" value="Unassembled WGS sequence"/>
</dbReference>
<evidence type="ECO:0000313" key="8">
    <source>
        <dbReference type="Proteomes" id="UP000636949"/>
    </source>
</evidence>
<dbReference type="Pfam" id="PF22660">
    <property type="entry name" value="RS_preATP-grasp-like"/>
    <property type="match status" value="1"/>
</dbReference>
<dbReference type="SUPFAM" id="SSF56059">
    <property type="entry name" value="Glutathione synthetase ATP-binding domain-like"/>
    <property type="match status" value="1"/>
</dbReference>
<dbReference type="Gene3D" id="3.40.50.20">
    <property type="match status" value="1"/>
</dbReference>